<dbReference type="Proteomes" id="UP000887572">
    <property type="component" value="Unplaced"/>
</dbReference>
<accession>A0A914I7Q0</accession>
<dbReference type="SUPFAM" id="SSF48113">
    <property type="entry name" value="Heme-dependent peroxidases"/>
    <property type="match status" value="1"/>
</dbReference>
<dbReference type="Pfam" id="PF03098">
    <property type="entry name" value="An_peroxidase"/>
    <property type="match status" value="1"/>
</dbReference>
<dbReference type="PANTHER" id="PTHR11475">
    <property type="entry name" value="OXIDASE/PEROXIDASE"/>
    <property type="match status" value="1"/>
</dbReference>
<evidence type="ECO:0000256" key="4">
    <source>
        <dbReference type="ARBA" id="ARBA00023180"/>
    </source>
</evidence>
<dbReference type="Gene3D" id="1.10.640.10">
    <property type="entry name" value="Haem peroxidase domain superfamily, animal type"/>
    <property type="match status" value="1"/>
</dbReference>
<keyword evidence="5" id="KW-0472">Membrane</keyword>
<evidence type="ECO:0000256" key="3">
    <source>
        <dbReference type="ARBA" id="ARBA00022559"/>
    </source>
</evidence>
<name>A0A914I7Q0_GLORO</name>
<comment type="subcellular location">
    <subcellularLocation>
        <location evidence="1">Secreted</location>
    </subcellularLocation>
</comment>
<dbReference type="InterPro" id="IPR010255">
    <property type="entry name" value="Haem_peroxidase_sf"/>
</dbReference>
<reference evidence="7" key="1">
    <citation type="submission" date="2022-11" db="UniProtKB">
        <authorList>
            <consortium name="WormBaseParasite"/>
        </authorList>
    </citation>
    <scope>IDENTIFICATION</scope>
</reference>
<dbReference type="GO" id="GO:0020037">
    <property type="term" value="F:heme binding"/>
    <property type="evidence" value="ECO:0007669"/>
    <property type="project" value="InterPro"/>
</dbReference>
<evidence type="ECO:0000256" key="1">
    <source>
        <dbReference type="ARBA" id="ARBA00004613"/>
    </source>
</evidence>
<organism evidence="6 7">
    <name type="scientific">Globodera rostochiensis</name>
    <name type="common">Golden nematode worm</name>
    <name type="synonym">Heterodera rostochiensis</name>
    <dbReference type="NCBI Taxonomy" id="31243"/>
    <lineage>
        <taxon>Eukaryota</taxon>
        <taxon>Metazoa</taxon>
        <taxon>Ecdysozoa</taxon>
        <taxon>Nematoda</taxon>
        <taxon>Chromadorea</taxon>
        <taxon>Rhabditida</taxon>
        <taxon>Tylenchina</taxon>
        <taxon>Tylenchomorpha</taxon>
        <taxon>Tylenchoidea</taxon>
        <taxon>Heteroderidae</taxon>
        <taxon>Heteroderinae</taxon>
        <taxon>Globodera</taxon>
    </lineage>
</organism>
<dbReference type="PANTHER" id="PTHR11475:SF4">
    <property type="entry name" value="CHORION PEROXIDASE"/>
    <property type="match status" value="1"/>
</dbReference>
<proteinExistence type="predicted"/>
<keyword evidence="5" id="KW-1133">Transmembrane helix</keyword>
<dbReference type="InterPro" id="IPR019791">
    <property type="entry name" value="Haem_peroxidase_animal"/>
</dbReference>
<keyword evidence="4" id="KW-0325">Glycoprotein</keyword>
<protein>
    <submittedName>
        <fullName evidence="7">Uncharacterized protein</fullName>
    </submittedName>
</protein>
<evidence type="ECO:0000313" key="6">
    <source>
        <dbReference type="Proteomes" id="UP000887572"/>
    </source>
</evidence>
<keyword evidence="6" id="KW-1185">Reference proteome</keyword>
<sequence>MVTNRDDIDLYVGGMVEDTLLGALVGPTFVCILGNQFRRSQPGRVFRASFVTTAIASPKCHPRHFCCHLRAAAPQRVPRCLS</sequence>
<dbReference type="GO" id="GO:0004601">
    <property type="term" value="F:peroxidase activity"/>
    <property type="evidence" value="ECO:0007669"/>
    <property type="project" value="UniProtKB-KW"/>
</dbReference>
<keyword evidence="5" id="KW-0812">Transmembrane</keyword>
<dbReference type="PROSITE" id="PS50292">
    <property type="entry name" value="PEROXIDASE_3"/>
    <property type="match status" value="1"/>
</dbReference>
<dbReference type="AlphaFoldDB" id="A0A914I7Q0"/>
<feature type="transmembrane region" description="Helical" evidence="5">
    <location>
        <begin position="20"/>
        <end position="37"/>
    </location>
</feature>
<dbReference type="WBParaSite" id="Gr19_v10_g8061.t1">
    <property type="protein sequence ID" value="Gr19_v10_g8061.t1"/>
    <property type="gene ID" value="Gr19_v10_g8061"/>
</dbReference>
<keyword evidence="3" id="KW-0560">Oxidoreductase</keyword>
<evidence type="ECO:0000256" key="2">
    <source>
        <dbReference type="ARBA" id="ARBA00022525"/>
    </source>
</evidence>
<keyword evidence="3" id="KW-0575">Peroxidase</keyword>
<keyword evidence="2" id="KW-0964">Secreted</keyword>
<evidence type="ECO:0000256" key="5">
    <source>
        <dbReference type="SAM" id="Phobius"/>
    </source>
</evidence>
<dbReference type="GO" id="GO:0006979">
    <property type="term" value="P:response to oxidative stress"/>
    <property type="evidence" value="ECO:0007669"/>
    <property type="project" value="InterPro"/>
</dbReference>
<dbReference type="GO" id="GO:0005576">
    <property type="term" value="C:extracellular region"/>
    <property type="evidence" value="ECO:0007669"/>
    <property type="project" value="UniProtKB-SubCell"/>
</dbReference>
<dbReference type="InterPro" id="IPR037120">
    <property type="entry name" value="Haem_peroxidase_sf_animal"/>
</dbReference>
<evidence type="ECO:0000313" key="7">
    <source>
        <dbReference type="WBParaSite" id="Gr19_v10_g8061.t1"/>
    </source>
</evidence>